<keyword evidence="8" id="KW-0902">Two-component regulatory system</keyword>
<dbReference type="SUPFAM" id="SSF55874">
    <property type="entry name" value="ATPase domain of HSP90 chaperone/DNA topoisomerase II/histidine kinase"/>
    <property type="match status" value="1"/>
</dbReference>
<evidence type="ECO:0000256" key="4">
    <source>
        <dbReference type="ARBA" id="ARBA00022679"/>
    </source>
</evidence>
<dbReference type="CDD" id="cd00082">
    <property type="entry name" value="HisKA"/>
    <property type="match status" value="1"/>
</dbReference>
<keyword evidence="10" id="KW-0812">Transmembrane</keyword>
<evidence type="ECO:0000256" key="3">
    <source>
        <dbReference type="ARBA" id="ARBA00022553"/>
    </source>
</evidence>
<dbReference type="EC" id="2.7.13.3" evidence="2"/>
<dbReference type="Proteomes" id="UP000288587">
    <property type="component" value="Unassembled WGS sequence"/>
</dbReference>
<feature type="domain" description="Histidine kinase" evidence="11">
    <location>
        <begin position="419"/>
        <end position="633"/>
    </location>
</feature>
<reference evidence="14 15" key="1">
    <citation type="submission" date="2019-01" db="EMBL/GenBank/DDBJ databases">
        <authorList>
            <person name="Chen W.-M."/>
        </authorList>
    </citation>
    <scope>NUCLEOTIDE SEQUENCE [LARGE SCALE GENOMIC DNA]</scope>
    <source>
        <strain evidence="14 15">CCP-18</strain>
    </source>
</reference>
<dbReference type="InterPro" id="IPR000014">
    <property type="entry name" value="PAS"/>
</dbReference>
<name>A0A3S2UFB1_9BURK</name>
<dbReference type="GO" id="GO:0000155">
    <property type="term" value="F:phosphorelay sensor kinase activity"/>
    <property type="evidence" value="ECO:0007669"/>
    <property type="project" value="InterPro"/>
</dbReference>
<evidence type="ECO:0000256" key="10">
    <source>
        <dbReference type="SAM" id="Phobius"/>
    </source>
</evidence>
<comment type="caution">
    <text evidence="14">The sequence shown here is derived from an EMBL/GenBank/DDBJ whole genome shotgun (WGS) entry which is preliminary data.</text>
</comment>
<evidence type="ECO:0000256" key="7">
    <source>
        <dbReference type="ARBA" id="ARBA00022840"/>
    </source>
</evidence>
<proteinExistence type="predicted"/>
<dbReference type="Pfam" id="PF00989">
    <property type="entry name" value="PAS"/>
    <property type="match status" value="1"/>
</dbReference>
<evidence type="ECO:0000256" key="2">
    <source>
        <dbReference type="ARBA" id="ARBA00012438"/>
    </source>
</evidence>
<evidence type="ECO:0000256" key="8">
    <source>
        <dbReference type="ARBA" id="ARBA00023012"/>
    </source>
</evidence>
<dbReference type="PRINTS" id="PR00344">
    <property type="entry name" value="BCTRLSENSOR"/>
</dbReference>
<dbReference type="InterPro" id="IPR004358">
    <property type="entry name" value="Sig_transdc_His_kin-like_C"/>
</dbReference>
<keyword evidence="3" id="KW-0597">Phosphoprotein</keyword>
<dbReference type="SUPFAM" id="SSF55785">
    <property type="entry name" value="PYP-like sensor domain (PAS domain)"/>
    <property type="match status" value="1"/>
</dbReference>
<evidence type="ECO:0000313" key="15">
    <source>
        <dbReference type="Proteomes" id="UP000288587"/>
    </source>
</evidence>
<keyword evidence="9" id="KW-0175">Coiled coil</keyword>
<dbReference type="Gene3D" id="1.10.287.130">
    <property type="match status" value="1"/>
</dbReference>
<dbReference type="PROSITE" id="PS50113">
    <property type="entry name" value="PAC"/>
    <property type="match status" value="1"/>
</dbReference>
<evidence type="ECO:0000256" key="1">
    <source>
        <dbReference type="ARBA" id="ARBA00000085"/>
    </source>
</evidence>
<dbReference type="PROSITE" id="PS50112">
    <property type="entry name" value="PAS"/>
    <property type="match status" value="1"/>
</dbReference>
<evidence type="ECO:0000256" key="6">
    <source>
        <dbReference type="ARBA" id="ARBA00022777"/>
    </source>
</evidence>
<evidence type="ECO:0000259" key="12">
    <source>
        <dbReference type="PROSITE" id="PS50112"/>
    </source>
</evidence>
<evidence type="ECO:0000256" key="5">
    <source>
        <dbReference type="ARBA" id="ARBA00022741"/>
    </source>
</evidence>
<dbReference type="SUPFAM" id="SSF47384">
    <property type="entry name" value="Homodimeric domain of signal transducing histidine kinase"/>
    <property type="match status" value="1"/>
</dbReference>
<dbReference type="InterPro" id="IPR035965">
    <property type="entry name" value="PAS-like_dom_sf"/>
</dbReference>
<dbReference type="SMART" id="SM00388">
    <property type="entry name" value="HisKA"/>
    <property type="match status" value="1"/>
</dbReference>
<dbReference type="SMART" id="SM00387">
    <property type="entry name" value="HATPase_c"/>
    <property type="match status" value="1"/>
</dbReference>
<dbReference type="InterPro" id="IPR003661">
    <property type="entry name" value="HisK_dim/P_dom"/>
</dbReference>
<dbReference type="AlphaFoldDB" id="A0A3S2UFB1"/>
<dbReference type="CDD" id="cd00130">
    <property type="entry name" value="PAS"/>
    <property type="match status" value="1"/>
</dbReference>
<dbReference type="InterPro" id="IPR001610">
    <property type="entry name" value="PAC"/>
</dbReference>
<feature type="coiled-coil region" evidence="9">
    <location>
        <begin position="62"/>
        <end position="89"/>
    </location>
</feature>
<feature type="transmembrane region" description="Helical" evidence="10">
    <location>
        <begin position="26"/>
        <end position="45"/>
    </location>
</feature>
<dbReference type="GO" id="GO:0005524">
    <property type="term" value="F:ATP binding"/>
    <property type="evidence" value="ECO:0007669"/>
    <property type="project" value="UniProtKB-KW"/>
</dbReference>
<dbReference type="SMART" id="SM00086">
    <property type="entry name" value="PAC"/>
    <property type="match status" value="1"/>
</dbReference>
<comment type="catalytic activity">
    <reaction evidence="1">
        <text>ATP + protein L-histidine = ADP + protein N-phospho-L-histidine.</text>
        <dbReference type="EC" id="2.7.13.3"/>
    </reaction>
</comment>
<dbReference type="GO" id="GO:0006355">
    <property type="term" value="P:regulation of DNA-templated transcription"/>
    <property type="evidence" value="ECO:0007669"/>
    <property type="project" value="InterPro"/>
</dbReference>
<dbReference type="InterPro" id="IPR005467">
    <property type="entry name" value="His_kinase_dom"/>
</dbReference>
<evidence type="ECO:0000259" key="13">
    <source>
        <dbReference type="PROSITE" id="PS50113"/>
    </source>
</evidence>
<feature type="domain" description="PAS" evidence="12">
    <location>
        <begin position="271"/>
        <end position="343"/>
    </location>
</feature>
<dbReference type="OrthoDB" id="1931120at2"/>
<dbReference type="InterPro" id="IPR000700">
    <property type="entry name" value="PAS-assoc_C"/>
</dbReference>
<keyword evidence="5" id="KW-0547">Nucleotide-binding</keyword>
<dbReference type="Pfam" id="PF02518">
    <property type="entry name" value="HATPase_c"/>
    <property type="match status" value="1"/>
</dbReference>
<dbReference type="PANTHER" id="PTHR43065:SF42">
    <property type="entry name" value="TWO-COMPONENT SENSOR PPRA"/>
    <property type="match status" value="1"/>
</dbReference>
<keyword evidence="4" id="KW-0808">Transferase</keyword>
<dbReference type="Gene3D" id="3.30.565.10">
    <property type="entry name" value="Histidine kinase-like ATPase, C-terminal domain"/>
    <property type="match status" value="1"/>
</dbReference>
<dbReference type="NCBIfam" id="TIGR00229">
    <property type="entry name" value="sensory_box"/>
    <property type="match status" value="1"/>
</dbReference>
<keyword evidence="7" id="KW-0067">ATP-binding</keyword>
<dbReference type="InterPro" id="IPR013767">
    <property type="entry name" value="PAS_fold"/>
</dbReference>
<evidence type="ECO:0000313" key="14">
    <source>
        <dbReference type="EMBL" id="RVT86395.1"/>
    </source>
</evidence>
<dbReference type="SMART" id="SM00091">
    <property type="entry name" value="PAS"/>
    <property type="match status" value="1"/>
</dbReference>
<dbReference type="InterPro" id="IPR036890">
    <property type="entry name" value="HATPase_C_sf"/>
</dbReference>
<dbReference type="Gene3D" id="3.30.450.20">
    <property type="entry name" value="PAS domain"/>
    <property type="match status" value="1"/>
</dbReference>
<gene>
    <name evidence="14" type="ORF">EOD73_10260</name>
</gene>
<organism evidence="14 15">
    <name type="scientific">Inhella crocodyli</name>
    <dbReference type="NCBI Taxonomy" id="2499851"/>
    <lineage>
        <taxon>Bacteria</taxon>
        <taxon>Pseudomonadati</taxon>
        <taxon>Pseudomonadota</taxon>
        <taxon>Betaproteobacteria</taxon>
        <taxon>Burkholderiales</taxon>
        <taxon>Sphaerotilaceae</taxon>
        <taxon>Inhella</taxon>
    </lineage>
</organism>
<sequence>MPAAGLRRVRAMTPSAAPRLDGLRRWLWALPLALALVFVAAVLLWTRADEAKEREAERQSLIADALSTAQQLRARLADEQARLARLAAQLGPQHGLRDLRELEDGMAGVWLSVTLLDAANVPQDQYPARPLSRGDGALSLHLTATDPRRPGWTLVLRYDPERLLQRGVPWWLARRHDVQLVDSADQVVASLVNAPVRVGATGLRPSHRVQLDEVLAPDLMLELTLRDPTGSGLRPLALVLIAGFLPLSAWASWLLRRQLHRLQAAEAAWRTEAAWRAAIEDSALVGLRARDAQGRLLSVNRTFCEMVGWSAEELVGRAPPMPYWPPDAIDEVMQRSQRSLAGGAPREGYEARWRHRSGREIDVLVFESPLVDARGQQVGWLGTSLDITERKRLAEREARQVEAQAQAARLTMLGEIASTLAHELNQPLTAIASYNAGIVNSLRTLGVDDARVLGALQRLGEQAAQAGRVVQRIRQFLTRHEPQLEPAALNPVVHDACQLLAKELARREVQLDLQLATDLPAVEMDAVLIEQVVVNLLRNAADALTTQPPPRLVRIATRQAGGFVVVDVCDNGPGLGGRTAEQLTAPFYSTKPEGMGMGLAICRSIVEAHHGALDVGPATLGGARFSFSLPAMPDGEASTESHDG</sequence>
<dbReference type="PANTHER" id="PTHR43065">
    <property type="entry name" value="SENSOR HISTIDINE KINASE"/>
    <property type="match status" value="1"/>
</dbReference>
<accession>A0A3S2UFB1</accession>
<evidence type="ECO:0000259" key="11">
    <source>
        <dbReference type="PROSITE" id="PS50109"/>
    </source>
</evidence>
<dbReference type="InterPro" id="IPR003594">
    <property type="entry name" value="HATPase_dom"/>
</dbReference>
<keyword evidence="6" id="KW-0418">Kinase</keyword>
<keyword evidence="10" id="KW-1133">Transmembrane helix</keyword>
<feature type="domain" description="PAC" evidence="13">
    <location>
        <begin position="347"/>
        <end position="399"/>
    </location>
</feature>
<evidence type="ECO:0000256" key="9">
    <source>
        <dbReference type="SAM" id="Coils"/>
    </source>
</evidence>
<dbReference type="EMBL" id="SACM01000002">
    <property type="protein sequence ID" value="RVT86395.1"/>
    <property type="molecule type" value="Genomic_DNA"/>
</dbReference>
<dbReference type="PROSITE" id="PS50109">
    <property type="entry name" value="HIS_KIN"/>
    <property type="match status" value="1"/>
</dbReference>
<protein>
    <recommendedName>
        <fullName evidence="2">histidine kinase</fullName>
        <ecNumber evidence="2">2.7.13.3</ecNumber>
    </recommendedName>
</protein>
<keyword evidence="15" id="KW-1185">Reference proteome</keyword>
<keyword evidence="10" id="KW-0472">Membrane</keyword>
<dbReference type="InterPro" id="IPR036097">
    <property type="entry name" value="HisK_dim/P_sf"/>
</dbReference>